<feature type="coiled-coil region" evidence="1">
    <location>
        <begin position="92"/>
        <end position="140"/>
    </location>
</feature>
<sequence>MEAANSAVVSRDRFRGNKMSETPKECARGCGLVVSANQDKEHSCIAALRSTIRGLKEEMTAMMEEQQREMLAQLDVQRGDMIQREAALHGLIDALKADMGRLSDRLKTLLEVESGRQRELDRMTSEREELMTMLKSIQKELEDSGRCQTCSCGKGKVTNV</sequence>
<evidence type="ECO:0000256" key="1">
    <source>
        <dbReference type="SAM" id="Coils"/>
    </source>
</evidence>
<keyword evidence="1" id="KW-0175">Coiled coil</keyword>
<gene>
    <name evidence="2" type="ORF">GSLYS_00021025001</name>
</gene>
<evidence type="ECO:0000313" key="3">
    <source>
        <dbReference type="Proteomes" id="UP001497497"/>
    </source>
</evidence>
<comment type="caution">
    <text evidence="2">The sequence shown here is derived from an EMBL/GenBank/DDBJ whole genome shotgun (WGS) entry which is preliminary data.</text>
</comment>
<accession>A0AAV2IKK3</accession>
<dbReference type="Proteomes" id="UP001497497">
    <property type="component" value="Unassembled WGS sequence"/>
</dbReference>
<dbReference type="AlphaFoldDB" id="A0AAV2IKK3"/>
<reference evidence="2 3" key="1">
    <citation type="submission" date="2024-04" db="EMBL/GenBank/DDBJ databases">
        <authorList>
            <consortium name="Genoscope - CEA"/>
            <person name="William W."/>
        </authorList>
    </citation>
    <scope>NUCLEOTIDE SEQUENCE [LARGE SCALE GENOMIC DNA]</scope>
</reference>
<proteinExistence type="predicted"/>
<name>A0AAV2IKK3_LYMST</name>
<dbReference type="EMBL" id="CAXITT010001046">
    <property type="protein sequence ID" value="CAL1547708.1"/>
    <property type="molecule type" value="Genomic_DNA"/>
</dbReference>
<protein>
    <submittedName>
        <fullName evidence="2">Uncharacterized protein</fullName>
    </submittedName>
</protein>
<evidence type="ECO:0000313" key="2">
    <source>
        <dbReference type="EMBL" id="CAL1547708.1"/>
    </source>
</evidence>
<keyword evidence="3" id="KW-1185">Reference proteome</keyword>
<organism evidence="2 3">
    <name type="scientific">Lymnaea stagnalis</name>
    <name type="common">Great pond snail</name>
    <name type="synonym">Helix stagnalis</name>
    <dbReference type="NCBI Taxonomy" id="6523"/>
    <lineage>
        <taxon>Eukaryota</taxon>
        <taxon>Metazoa</taxon>
        <taxon>Spiralia</taxon>
        <taxon>Lophotrochozoa</taxon>
        <taxon>Mollusca</taxon>
        <taxon>Gastropoda</taxon>
        <taxon>Heterobranchia</taxon>
        <taxon>Euthyneura</taxon>
        <taxon>Panpulmonata</taxon>
        <taxon>Hygrophila</taxon>
        <taxon>Lymnaeoidea</taxon>
        <taxon>Lymnaeidae</taxon>
        <taxon>Lymnaea</taxon>
    </lineage>
</organism>